<keyword evidence="2" id="KW-1185">Reference proteome</keyword>
<accession>A0A8E6B6F4</accession>
<sequence>MFLFLNKMRAVCPKAARAMGYLDEATGIEGRFRRVGAAWKEHIEHCHKIIQQGMANCSGHRTVAVLGAGLIHDVPLKELSERFQKVLLVDICHPVASRKQYSHYPNVEEYVADVTESIELLYKLPNPEQPFHCPIPHLLRDREDLDLTISINLFSQLPCMPMNFLKKWGYGRPWMEDFAHKVMQRHVDWLRLLPGIKVLITDIERQMLDQTNRIIERLDLTYGVSLPLADTEWIWKLAPIPEVSREYHYFRKVVGYSNLP</sequence>
<organism evidence="1 2">
    <name type="scientific">Telmatocola sphagniphila</name>
    <dbReference type="NCBI Taxonomy" id="1123043"/>
    <lineage>
        <taxon>Bacteria</taxon>
        <taxon>Pseudomonadati</taxon>
        <taxon>Planctomycetota</taxon>
        <taxon>Planctomycetia</taxon>
        <taxon>Gemmatales</taxon>
        <taxon>Gemmataceae</taxon>
    </lineage>
</organism>
<evidence type="ECO:0000313" key="2">
    <source>
        <dbReference type="Proteomes" id="UP000676194"/>
    </source>
</evidence>
<evidence type="ECO:0000313" key="1">
    <source>
        <dbReference type="EMBL" id="QVL32154.1"/>
    </source>
</evidence>
<dbReference type="RefSeq" id="WP_213496837.1">
    <property type="nucleotide sequence ID" value="NZ_CP074694.1"/>
</dbReference>
<dbReference type="EMBL" id="CP074694">
    <property type="protein sequence ID" value="QVL32154.1"/>
    <property type="molecule type" value="Genomic_DNA"/>
</dbReference>
<gene>
    <name evidence="1" type="ORF">KIH39_25510</name>
</gene>
<protein>
    <submittedName>
        <fullName evidence="1">Uncharacterized protein</fullName>
    </submittedName>
</protein>
<dbReference type="Proteomes" id="UP000676194">
    <property type="component" value="Chromosome"/>
</dbReference>
<dbReference type="AlphaFoldDB" id="A0A8E6B6F4"/>
<dbReference type="KEGG" id="tsph:KIH39_25510"/>
<name>A0A8E6B6F4_9BACT</name>
<reference evidence="1" key="1">
    <citation type="submission" date="2021-05" db="EMBL/GenBank/DDBJ databases">
        <title>Complete genome sequence of the cellulolytic planctomycete Telmatocola sphagniphila SP2T and characterization of the first cellulase from planctomycetes.</title>
        <authorList>
            <person name="Rakitin A.L."/>
            <person name="Beletsky A.V."/>
            <person name="Naumoff D.G."/>
            <person name="Kulichevskaya I.S."/>
            <person name="Mardanov A.V."/>
            <person name="Ravin N.V."/>
            <person name="Dedysh S.N."/>
        </authorList>
    </citation>
    <scope>NUCLEOTIDE SEQUENCE</scope>
    <source>
        <strain evidence="1">SP2T</strain>
    </source>
</reference>
<proteinExistence type="predicted"/>